<proteinExistence type="predicted"/>
<evidence type="ECO:0000256" key="1">
    <source>
        <dbReference type="SAM" id="MobiDB-lite"/>
    </source>
</evidence>
<name>A0AAE1B0F8_9GAST</name>
<feature type="compositionally biased region" description="Basic and acidic residues" evidence="1">
    <location>
        <begin position="201"/>
        <end position="216"/>
    </location>
</feature>
<feature type="region of interest" description="Disordered" evidence="1">
    <location>
        <begin position="201"/>
        <end position="243"/>
    </location>
</feature>
<dbReference type="AlphaFoldDB" id="A0AAE1B0F8"/>
<protein>
    <submittedName>
        <fullName evidence="2">Uncharacterized protein</fullName>
    </submittedName>
</protein>
<evidence type="ECO:0000313" key="3">
    <source>
        <dbReference type="Proteomes" id="UP001283361"/>
    </source>
</evidence>
<comment type="caution">
    <text evidence="2">The sequence shown here is derived from an EMBL/GenBank/DDBJ whole genome shotgun (WGS) entry which is preliminary data.</text>
</comment>
<gene>
    <name evidence="2" type="ORF">RRG08_014930</name>
</gene>
<keyword evidence="3" id="KW-1185">Reference proteome</keyword>
<dbReference type="EMBL" id="JAWDGP010000779">
    <property type="protein sequence ID" value="KAK3797302.1"/>
    <property type="molecule type" value="Genomic_DNA"/>
</dbReference>
<sequence>MPGPPWSYHWHLPVSPRHECQQTDLGHLHVATGRFVDSQLWQRSAGLTQLRPTVYSFSPGRNIHDIPYQSFPKYFRRINPEITAQGGLGLDKDSIARSNGVTWPKSYLLIHAGTKHTRHANRVSFLNQRSALGQPPTGDSNHATAELWTGLEPIMVKDTVLDTPCEGRGAIEVRENLLGQRPVELQSCTPVENITIIHQERAEGSREAGGSSEKKRALLHMRTTGSDPPPSYSDWCSTEIRPV</sequence>
<dbReference type="Proteomes" id="UP001283361">
    <property type="component" value="Unassembled WGS sequence"/>
</dbReference>
<accession>A0AAE1B0F8</accession>
<reference evidence="2" key="1">
    <citation type="journal article" date="2023" name="G3 (Bethesda)">
        <title>A reference genome for the long-term kleptoplast-retaining sea slug Elysia crispata morphotype clarki.</title>
        <authorList>
            <person name="Eastman K.E."/>
            <person name="Pendleton A.L."/>
            <person name="Shaikh M.A."/>
            <person name="Suttiyut T."/>
            <person name="Ogas R."/>
            <person name="Tomko P."/>
            <person name="Gavelis G."/>
            <person name="Widhalm J.R."/>
            <person name="Wisecaver J.H."/>
        </authorList>
    </citation>
    <scope>NUCLEOTIDE SEQUENCE</scope>
    <source>
        <strain evidence="2">ECLA1</strain>
    </source>
</reference>
<organism evidence="2 3">
    <name type="scientific">Elysia crispata</name>
    <name type="common">lettuce slug</name>
    <dbReference type="NCBI Taxonomy" id="231223"/>
    <lineage>
        <taxon>Eukaryota</taxon>
        <taxon>Metazoa</taxon>
        <taxon>Spiralia</taxon>
        <taxon>Lophotrochozoa</taxon>
        <taxon>Mollusca</taxon>
        <taxon>Gastropoda</taxon>
        <taxon>Heterobranchia</taxon>
        <taxon>Euthyneura</taxon>
        <taxon>Panpulmonata</taxon>
        <taxon>Sacoglossa</taxon>
        <taxon>Placobranchoidea</taxon>
        <taxon>Plakobranchidae</taxon>
        <taxon>Elysia</taxon>
    </lineage>
</organism>
<evidence type="ECO:0000313" key="2">
    <source>
        <dbReference type="EMBL" id="KAK3797302.1"/>
    </source>
</evidence>